<evidence type="ECO:0000256" key="4">
    <source>
        <dbReference type="SAM" id="Phobius"/>
    </source>
</evidence>
<evidence type="ECO:0000256" key="1">
    <source>
        <dbReference type="ARBA" id="ARBA00023054"/>
    </source>
</evidence>
<feature type="region of interest" description="Disordered" evidence="3">
    <location>
        <begin position="162"/>
        <end position="189"/>
    </location>
</feature>
<dbReference type="SUPFAM" id="SSF49599">
    <property type="entry name" value="TRAF domain-like"/>
    <property type="match status" value="1"/>
</dbReference>
<dbReference type="InterPro" id="IPR008974">
    <property type="entry name" value="TRAF-like"/>
</dbReference>
<feature type="coiled-coil region" evidence="2">
    <location>
        <begin position="342"/>
        <end position="376"/>
    </location>
</feature>
<dbReference type="PROSITE" id="PS50144">
    <property type="entry name" value="MATH"/>
    <property type="match status" value="1"/>
</dbReference>
<evidence type="ECO:0000259" key="5">
    <source>
        <dbReference type="PROSITE" id="PS50144"/>
    </source>
</evidence>
<name>A0AAD7VD48_QUISA</name>
<keyword evidence="6" id="KW-0378">Hydrolase</keyword>
<comment type="caution">
    <text evidence="6">The sequence shown here is derived from an EMBL/GenBank/DDBJ whole genome shotgun (WGS) entry which is preliminary data.</text>
</comment>
<accession>A0AAD7VD48</accession>
<dbReference type="CDD" id="cd00121">
    <property type="entry name" value="MATH"/>
    <property type="match status" value="1"/>
</dbReference>
<dbReference type="PANTHER" id="PTHR46236:SF35">
    <property type="entry name" value="MATH DOMAIN-CONTAINING PROTEIN"/>
    <property type="match status" value="1"/>
</dbReference>
<evidence type="ECO:0000313" key="6">
    <source>
        <dbReference type="EMBL" id="KAJ7971379.1"/>
    </source>
</evidence>
<dbReference type="Gene3D" id="2.60.210.10">
    <property type="entry name" value="Apoptosis, Tumor Necrosis Factor Receptor Associated Protein 2, Chain A"/>
    <property type="match status" value="1"/>
</dbReference>
<proteinExistence type="predicted"/>
<dbReference type="PANTHER" id="PTHR46236">
    <property type="entry name" value="TRAF-LIKE SUPERFAMILY PROTEIN"/>
    <property type="match status" value="1"/>
</dbReference>
<keyword evidence="4" id="KW-0812">Transmembrane</keyword>
<organism evidence="6 7">
    <name type="scientific">Quillaja saponaria</name>
    <name type="common">Soap bark tree</name>
    <dbReference type="NCBI Taxonomy" id="32244"/>
    <lineage>
        <taxon>Eukaryota</taxon>
        <taxon>Viridiplantae</taxon>
        <taxon>Streptophyta</taxon>
        <taxon>Embryophyta</taxon>
        <taxon>Tracheophyta</taxon>
        <taxon>Spermatophyta</taxon>
        <taxon>Magnoliopsida</taxon>
        <taxon>eudicotyledons</taxon>
        <taxon>Gunneridae</taxon>
        <taxon>Pentapetalae</taxon>
        <taxon>rosids</taxon>
        <taxon>fabids</taxon>
        <taxon>Fabales</taxon>
        <taxon>Quillajaceae</taxon>
        <taxon>Quillaja</taxon>
    </lineage>
</organism>
<gene>
    <name evidence="6" type="ORF">O6P43_009421</name>
</gene>
<keyword evidence="4" id="KW-1133">Transmembrane helix</keyword>
<evidence type="ECO:0000313" key="7">
    <source>
        <dbReference type="Proteomes" id="UP001163823"/>
    </source>
</evidence>
<sequence>MENQEGNKVIPYEKFIWTKKKFSKSKSKKFSSKVFKIGGYSWKILVSPKGFGQVEDHLSLYLKLEDSVISPYRHVSFFAYFRLAVINQLDSNMSILKEAQKQFSPRNSGWGSQCFMPLTDFLDPSKGYLVNDRCIIEAEIFIAKTGPIENIQVHRETSKVVKSTIGSMETETTKKRDQEQGHNSKFEKSHVDHWPGYPSISADEFKDFSGLIQREKSQTDFDSFKDVPSTPSKDLIDFRGLCKVERALVPLLEEVCSWYPSLIACQQKRSPKFIGWAFTALGRVLYFLKTTKIKDMKEVEVCKNLQVLWEELETFKFDLTWLEPHVRSALDTRAYLEKVGQVRELRDDVVSFEMEVKRLKAKMAVIEVDLEIARRDLAKAEDGFKERDLEIEIGYDNGRSNCNCIDLCAYILCFFLICVIIKLYIF</sequence>
<feature type="domain" description="MATH" evidence="5">
    <location>
        <begin position="12"/>
        <end position="140"/>
    </location>
</feature>
<keyword evidence="1 2" id="KW-0175">Coiled coil</keyword>
<dbReference type="SMART" id="SM00061">
    <property type="entry name" value="MATH"/>
    <property type="match status" value="1"/>
</dbReference>
<keyword evidence="7" id="KW-1185">Reference proteome</keyword>
<dbReference type="InterPro" id="IPR050804">
    <property type="entry name" value="MCC"/>
</dbReference>
<evidence type="ECO:0000256" key="3">
    <source>
        <dbReference type="SAM" id="MobiDB-lite"/>
    </source>
</evidence>
<feature type="transmembrane region" description="Helical" evidence="4">
    <location>
        <begin position="407"/>
        <end position="425"/>
    </location>
</feature>
<dbReference type="EMBL" id="JARAOO010000004">
    <property type="protein sequence ID" value="KAJ7971380.1"/>
    <property type="molecule type" value="Genomic_DNA"/>
</dbReference>
<protein>
    <submittedName>
        <fullName evidence="6">Ubiquitin carboxyl-terminal hydrolase family protein</fullName>
    </submittedName>
</protein>
<dbReference type="Proteomes" id="UP001163823">
    <property type="component" value="Chromosome 4"/>
</dbReference>
<dbReference type="Pfam" id="PF22486">
    <property type="entry name" value="MATH_2"/>
    <property type="match status" value="1"/>
</dbReference>
<dbReference type="EMBL" id="JARAOO010000004">
    <property type="protein sequence ID" value="KAJ7971379.1"/>
    <property type="molecule type" value="Genomic_DNA"/>
</dbReference>
<reference evidence="6" key="1">
    <citation type="journal article" date="2023" name="Science">
        <title>Elucidation of the pathway for biosynthesis of saponin adjuvants from the soapbark tree.</title>
        <authorList>
            <person name="Reed J."/>
            <person name="Orme A."/>
            <person name="El-Demerdash A."/>
            <person name="Owen C."/>
            <person name="Martin L.B.B."/>
            <person name="Misra R.C."/>
            <person name="Kikuchi S."/>
            <person name="Rejzek M."/>
            <person name="Martin A.C."/>
            <person name="Harkess A."/>
            <person name="Leebens-Mack J."/>
            <person name="Louveau T."/>
            <person name="Stephenson M.J."/>
            <person name="Osbourn A."/>
        </authorList>
    </citation>
    <scope>NUCLEOTIDE SEQUENCE</scope>
    <source>
        <strain evidence="6">S10</strain>
    </source>
</reference>
<evidence type="ECO:0000256" key="2">
    <source>
        <dbReference type="SAM" id="Coils"/>
    </source>
</evidence>
<dbReference type="GO" id="GO:0016787">
    <property type="term" value="F:hydrolase activity"/>
    <property type="evidence" value="ECO:0007669"/>
    <property type="project" value="UniProtKB-KW"/>
</dbReference>
<feature type="compositionally biased region" description="Basic and acidic residues" evidence="3">
    <location>
        <begin position="171"/>
        <end position="189"/>
    </location>
</feature>
<dbReference type="AlphaFoldDB" id="A0AAD7VD48"/>
<dbReference type="KEGG" id="qsa:O6P43_009421"/>
<keyword evidence="4" id="KW-0472">Membrane</keyword>
<dbReference type="InterPro" id="IPR002083">
    <property type="entry name" value="MATH/TRAF_dom"/>
</dbReference>